<accession>A0ABV3FBS9</accession>
<evidence type="ECO:0000313" key="4">
    <source>
        <dbReference type="EMBL" id="MEV0365093.1"/>
    </source>
</evidence>
<dbReference type="Pfam" id="PF13683">
    <property type="entry name" value="rve_3"/>
    <property type="match status" value="1"/>
</dbReference>
<dbReference type="PROSITE" id="PS50994">
    <property type="entry name" value="INTEGRASE"/>
    <property type="match status" value="1"/>
</dbReference>
<sequence>MVASSSSIYQSPSPQRLDTVIESRKRHSAEDIVRKLRRADELAAEGLTGEQIAADLGVSAATLYNWRRQYGGMDTDAAKELKELREQNARLKRLLADAELEKDALREIFEGKILGPAAKRRAVDMLSEVMGMSERFACKVVGLARSTYRRCPATQTPADPDAVTRAWLRNYAAKNPCHGFRRAWAVLRFDEGHRMNIKKVHRLWREEGLQVRAHHSRKRAGTSSVPAVDADAPKVLWALDFQFDSTVDGRVVKIASMIDEHTRESLLHLVERSITGERLVAELERVFAVHGAPKVLRLDNGPEMISAALQTFCRDRGGISYIPPGTPWNNGYVESFNRRLRVECLNRNHWTSLLEARVVIADFKHEHNHRHRHSALGYRTPAEYAAACTHTHHPVGCDIN</sequence>
<dbReference type="InterPro" id="IPR001584">
    <property type="entry name" value="Integrase_cat-core"/>
</dbReference>
<dbReference type="Proteomes" id="UP001551658">
    <property type="component" value="Unassembled WGS sequence"/>
</dbReference>
<gene>
    <name evidence="4" type="ORF">AB0H72_20565</name>
</gene>
<dbReference type="InterPro" id="IPR036397">
    <property type="entry name" value="RNaseH_sf"/>
</dbReference>
<dbReference type="InterPro" id="IPR009057">
    <property type="entry name" value="Homeodomain-like_sf"/>
</dbReference>
<dbReference type="Pfam" id="PF13276">
    <property type="entry name" value="HTH_21"/>
    <property type="match status" value="1"/>
</dbReference>
<proteinExistence type="predicted"/>
<dbReference type="InterPro" id="IPR012337">
    <property type="entry name" value="RNaseH-like_sf"/>
</dbReference>
<reference evidence="4 5" key="1">
    <citation type="submission" date="2024-06" db="EMBL/GenBank/DDBJ databases">
        <title>The Natural Products Discovery Center: Release of the First 8490 Sequenced Strains for Exploring Actinobacteria Biosynthetic Diversity.</title>
        <authorList>
            <person name="Kalkreuter E."/>
            <person name="Kautsar S.A."/>
            <person name="Yang D."/>
            <person name="Bader C.D."/>
            <person name="Teijaro C.N."/>
            <person name="Fluegel L."/>
            <person name="Davis C.M."/>
            <person name="Simpson J.R."/>
            <person name="Lauterbach L."/>
            <person name="Steele A.D."/>
            <person name="Gui C."/>
            <person name="Meng S."/>
            <person name="Li G."/>
            <person name="Viehrig K."/>
            <person name="Ye F."/>
            <person name="Su P."/>
            <person name="Kiefer A.F."/>
            <person name="Nichols A."/>
            <person name="Cepeda A.J."/>
            <person name="Yan W."/>
            <person name="Fan B."/>
            <person name="Jiang Y."/>
            <person name="Adhikari A."/>
            <person name="Zheng C.-J."/>
            <person name="Schuster L."/>
            <person name="Cowan T.M."/>
            <person name="Smanski M.J."/>
            <person name="Chevrette M.G."/>
            <person name="De Carvalho L.P.S."/>
            <person name="Shen B."/>
        </authorList>
    </citation>
    <scope>NUCLEOTIDE SEQUENCE [LARGE SCALE GENOMIC DNA]</scope>
    <source>
        <strain evidence="4 5">NPDC050671</strain>
    </source>
</reference>
<evidence type="ECO:0000256" key="1">
    <source>
        <dbReference type="ARBA" id="ARBA00002286"/>
    </source>
</evidence>
<dbReference type="EMBL" id="JBFAIH010000012">
    <property type="protein sequence ID" value="MEV0365093.1"/>
    <property type="molecule type" value="Genomic_DNA"/>
</dbReference>
<dbReference type="InterPro" id="IPR002514">
    <property type="entry name" value="Transposase_8"/>
</dbReference>
<dbReference type="Gene3D" id="1.10.10.60">
    <property type="entry name" value="Homeodomain-like"/>
    <property type="match status" value="1"/>
</dbReference>
<dbReference type="InterPro" id="IPR048020">
    <property type="entry name" value="Transpos_IS3"/>
</dbReference>
<dbReference type="SUPFAM" id="SSF46689">
    <property type="entry name" value="Homeodomain-like"/>
    <property type="match status" value="1"/>
</dbReference>
<keyword evidence="5" id="KW-1185">Reference proteome</keyword>
<feature type="domain" description="Integrase catalytic" evidence="3">
    <location>
        <begin position="229"/>
        <end position="389"/>
    </location>
</feature>
<organism evidence="4 5">
    <name type="scientific">Nocardia fusca</name>
    <dbReference type="NCBI Taxonomy" id="941183"/>
    <lineage>
        <taxon>Bacteria</taxon>
        <taxon>Bacillati</taxon>
        <taxon>Actinomycetota</taxon>
        <taxon>Actinomycetes</taxon>
        <taxon>Mycobacteriales</taxon>
        <taxon>Nocardiaceae</taxon>
        <taxon>Nocardia</taxon>
    </lineage>
</organism>
<dbReference type="SUPFAM" id="SSF53098">
    <property type="entry name" value="Ribonuclease H-like"/>
    <property type="match status" value="1"/>
</dbReference>
<protein>
    <submittedName>
        <fullName evidence="4">IS3 family transposase</fullName>
    </submittedName>
</protein>
<name>A0ABV3FBS9_9NOCA</name>
<dbReference type="NCBIfam" id="NF033516">
    <property type="entry name" value="transpos_IS3"/>
    <property type="match status" value="1"/>
</dbReference>
<dbReference type="Gene3D" id="3.30.420.10">
    <property type="entry name" value="Ribonuclease H-like superfamily/Ribonuclease H"/>
    <property type="match status" value="1"/>
</dbReference>
<dbReference type="InterPro" id="IPR025948">
    <property type="entry name" value="HTH-like_dom"/>
</dbReference>
<comment type="caution">
    <text evidence="4">The sequence shown here is derived from an EMBL/GenBank/DDBJ whole genome shotgun (WGS) entry which is preliminary data.</text>
</comment>
<evidence type="ECO:0000256" key="2">
    <source>
        <dbReference type="SAM" id="Coils"/>
    </source>
</evidence>
<evidence type="ECO:0000313" key="5">
    <source>
        <dbReference type="Proteomes" id="UP001551658"/>
    </source>
</evidence>
<dbReference type="PANTHER" id="PTHR47515:SF1">
    <property type="entry name" value="BLR2054 PROTEIN"/>
    <property type="match status" value="1"/>
</dbReference>
<dbReference type="Pfam" id="PF01527">
    <property type="entry name" value="HTH_Tnp_1"/>
    <property type="match status" value="1"/>
</dbReference>
<evidence type="ECO:0000259" key="3">
    <source>
        <dbReference type="PROSITE" id="PS50994"/>
    </source>
</evidence>
<dbReference type="PANTHER" id="PTHR47515">
    <property type="entry name" value="LOW CALCIUM RESPONSE LOCUS PROTEIN T"/>
    <property type="match status" value="1"/>
</dbReference>
<comment type="function">
    <text evidence="1">Involved in the transposition of the insertion sequence.</text>
</comment>
<keyword evidence="2" id="KW-0175">Coiled coil</keyword>
<dbReference type="Pfam" id="PF00665">
    <property type="entry name" value="rve"/>
    <property type="match status" value="1"/>
</dbReference>
<feature type="coiled-coil region" evidence="2">
    <location>
        <begin position="74"/>
        <end position="108"/>
    </location>
</feature>